<evidence type="ECO:0000313" key="4">
    <source>
        <dbReference type="Proteomes" id="UP000692954"/>
    </source>
</evidence>
<gene>
    <name evidence="3" type="ORF">PSON_ATCC_30995.1.T1070111</name>
</gene>
<name>A0A8S1QHA5_9CILI</name>
<dbReference type="OrthoDB" id="10431850at2759"/>
<evidence type="ECO:0000256" key="1">
    <source>
        <dbReference type="SAM" id="Coils"/>
    </source>
</evidence>
<dbReference type="EMBL" id="CAJJDN010000107">
    <property type="protein sequence ID" value="CAD8115042.1"/>
    <property type="molecule type" value="Genomic_DNA"/>
</dbReference>
<organism evidence="3 4">
    <name type="scientific">Paramecium sonneborni</name>
    <dbReference type="NCBI Taxonomy" id="65129"/>
    <lineage>
        <taxon>Eukaryota</taxon>
        <taxon>Sar</taxon>
        <taxon>Alveolata</taxon>
        <taxon>Ciliophora</taxon>
        <taxon>Intramacronucleata</taxon>
        <taxon>Oligohymenophorea</taxon>
        <taxon>Peniculida</taxon>
        <taxon>Parameciidae</taxon>
        <taxon>Paramecium</taxon>
    </lineage>
</organism>
<sequence length="131" mass="15592">MNIKAVEHEGEFNEQDDEEESQPQESNVAEKTSIDIQQIKNFEDFKKILVQLDEQRILSLKEQSEISILKQAQILDDIEFIKKEKQKEKIQFIQKMFSLVPQYNNKLDQISTLKSNIKELLEKIKRKRKID</sequence>
<evidence type="ECO:0000256" key="2">
    <source>
        <dbReference type="SAM" id="MobiDB-lite"/>
    </source>
</evidence>
<reference evidence="3" key="1">
    <citation type="submission" date="2021-01" db="EMBL/GenBank/DDBJ databases">
        <authorList>
            <consortium name="Genoscope - CEA"/>
            <person name="William W."/>
        </authorList>
    </citation>
    <scope>NUCLEOTIDE SEQUENCE</scope>
</reference>
<feature type="compositionally biased region" description="Basic and acidic residues" evidence="2">
    <location>
        <begin position="1"/>
        <end position="11"/>
    </location>
</feature>
<keyword evidence="4" id="KW-1185">Reference proteome</keyword>
<feature type="compositionally biased region" description="Acidic residues" evidence="2">
    <location>
        <begin position="12"/>
        <end position="22"/>
    </location>
</feature>
<dbReference type="AlphaFoldDB" id="A0A8S1QHA5"/>
<keyword evidence="1" id="KW-0175">Coiled coil</keyword>
<dbReference type="Proteomes" id="UP000692954">
    <property type="component" value="Unassembled WGS sequence"/>
</dbReference>
<feature type="region of interest" description="Disordered" evidence="2">
    <location>
        <begin position="1"/>
        <end position="31"/>
    </location>
</feature>
<evidence type="ECO:0000313" key="3">
    <source>
        <dbReference type="EMBL" id="CAD8115042.1"/>
    </source>
</evidence>
<feature type="coiled-coil region" evidence="1">
    <location>
        <begin position="103"/>
        <end position="130"/>
    </location>
</feature>
<proteinExistence type="predicted"/>
<protein>
    <submittedName>
        <fullName evidence="3">Uncharacterized protein</fullName>
    </submittedName>
</protein>
<accession>A0A8S1QHA5</accession>
<comment type="caution">
    <text evidence="3">The sequence shown here is derived from an EMBL/GenBank/DDBJ whole genome shotgun (WGS) entry which is preliminary data.</text>
</comment>